<reference evidence="4" key="1">
    <citation type="journal article" date="2017" name="Proc. Natl. Acad. Sci. U.S.A.">
        <title>Simulation of Deepwater Horizon oil plume reveals substrate specialization within a complex community of hydrocarbon-degraders.</title>
        <authorList>
            <person name="Hu P."/>
            <person name="Dubinsky E.A."/>
            <person name="Probst A.J."/>
            <person name="Wang J."/>
            <person name="Sieber C.M.K."/>
            <person name="Tom L.M."/>
            <person name="Gardinali P."/>
            <person name="Banfield J.F."/>
            <person name="Atlas R.M."/>
            <person name="Andersen G.L."/>
        </authorList>
    </citation>
    <scope>NUCLEOTIDE SEQUENCE [LARGE SCALE GENOMIC DNA]</scope>
</reference>
<feature type="signal peptide" evidence="2">
    <location>
        <begin position="1"/>
        <end position="18"/>
    </location>
</feature>
<proteinExistence type="predicted"/>
<dbReference type="AlphaFoldDB" id="A0A1Y5F9J1"/>
<comment type="caution">
    <text evidence="3">The sequence shown here is derived from an EMBL/GenBank/DDBJ whole genome shotgun (WGS) entry which is preliminary data.</text>
</comment>
<feature type="compositionally biased region" description="Polar residues" evidence="1">
    <location>
        <begin position="936"/>
        <end position="950"/>
    </location>
</feature>
<keyword evidence="2" id="KW-0732">Signal</keyword>
<evidence type="ECO:0000256" key="1">
    <source>
        <dbReference type="SAM" id="MobiDB-lite"/>
    </source>
</evidence>
<feature type="chain" id="PRO_5012644521" description="SAP domain-containing protein" evidence="2">
    <location>
        <begin position="19"/>
        <end position="1087"/>
    </location>
</feature>
<evidence type="ECO:0000256" key="2">
    <source>
        <dbReference type="SAM" id="SignalP"/>
    </source>
</evidence>
<evidence type="ECO:0000313" key="3">
    <source>
        <dbReference type="EMBL" id="OUR97786.1"/>
    </source>
</evidence>
<dbReference type="EMBL" id="MAAO01000005">
    <property type="protein sequence ID" value="OUR97786.1"/>
    <property type="molecule type" value="Genomic_DNA"/>
</dbReference>
<accession>A0A1Y5F9J1</accession>
<sequence>MKKILLTLILLISAHSNALNFSVEKVHLQEGIKCLQKQYGIDINGAKSSAIVEKMNCSQKAQVSKDGEITNLNCPNDPVFEGFFTRGYSHKYQNNCLRSDRNKTTNIYENVNCACVRETLKGDFKGNEEKQEQLLKDRLKQFKKDLTVKANAKIGAKLVGKFKNIIKTDIILGTDKKKRHCFNKKFPTKLMNFINSKSCDGHRENLGKRMKALFGDSLDLDIADEDTNEAIIAKFKNALNNTNKSAYGKVSADSCLKDSPNFKKLFIKSVNQPRFVQMDETFDGFLKHRNLKYSNPNAGNLKDDFYKYFKDKNIQLHPILQSMAHNDLRGLLKNIQARTKAGMTLDDFLRSNKGENQKLALESSKMMCAYAFGDMTNVLCPKADLAFDDPKLIDSIFSSTNSRENSDLEKFKKSNILNLKALYCEQNDLHSIDKDGKILLLKEKFSQLQESKIKTRRLKTQDFDKSISILDKGSAKEAMNHLMLDLNDQIAISKSGDKITEEEVRDEVVTHRKLGRLNHFIDYFTIKRNKSNVDGQKLKISKNKRNDFVNSLLKLREKLENKKVKSVEQLSYQIHDIGNNSNISKKAFAKKFVKNYKDRDYTNGITEYMGHFDTPKHFNSKVPKCAAGFSNMYCNTITGLQGIDFKKINCSPAKLSGAAVDFITKTIGKKDYHQSFCDIRIPNQKMSAEITSKVSQFIKDKIKEPKFCSSQDYDSFAENMAKDFDIGRDSHHFNDSSRGIGERFIDTMRKSTSGIATNTKEESSSIFSDLGTNFSTNVFSNKSTTTDLVRANDITNSNSTSIFNGVKQTASKPLKNNQIAQKKVNSQKIDQSNQDLLDYIKQLEEKITKQEENFTERENKDAPITELDELRKEIDKLRVKTAEVKKQYKEKSKAIASDKKKASPTASSSSRTNVFGVPSSNQGTVAASAPEEFSEQEQVQTVAPTTASQVNANPGTSANSNSTANSNVSLSLNEQFDEILSKSGSKESVEISFNNEKFQLELAVSEDGEMICKFSDQKLNETNREELDQICKGYIESINKRNVASEDESKNLLKKKKPVKKEKLGKPPTKLKRQKFNVEDLNQVLEN</sequence>
<feature type="compositionally biased region" description="Basic and acidic residues" evidence="1">
    <location>
        <begin position="885"/>
        <end position="901"/>
    </location>
</feature>
<feature type="region of interest" description="Disordered" evidence="1">
    <location>
        <begin position="1044"/>
        <end position="1087"/>
    </location>
</feature>
<feature type="compositionally biased region" description="Low complexity" evidence="1">
    <location>
        <begin position="951"/>
        <end position="966"/>
    </location>
</feature>
<evidence type="ECO:0008006" key="5">
    <source>
        <dbReference type="Google" id="ProtNLM"/>
    </source>
</evidence>
<evidence type="ECO:0000313" key="4">
    <source>
        <dbReference type="Proteomes" id="UP000196531"/>
    </source>
</evidence>
<organism evidence="3 4">
    <name type="scientific">Halobacteriovorax marinus</name>
    <dbReference type="NCBI Taxonomy" id="97084"/>
    <lineage>
        <taxon>Bacteria</taxon>
        <taxon>Pseudomonadati</taxon>
        <taxon>Bdellovibrionota</taxon>
        <taxon>Bacteriovoracia</taxon>
        <taxon>Bacteriovoracales</taxon>
        <taxon>Halobacteriovoraceae</taxon>
        <taxon>Halobacteriovorax</taxon>
    </lineage>
</organism>
<feature type="region of interest" description="Disordered" evidence="1">
    <location>
        <begin position="885"/>
        <end position="966"/>
    </location>
</feature>
<name>A0A1Y5F9J1_9BACT</name>
<dbReference type="Proteomes" id="UP000196531">
    <property type="component" value="Unassembled WGS sequence"/>
</dbReference>
<gene>
    <name evidence="3" type="ORF">A9Q84_06190</name>
</gene>
<protein>
    <recommendedName>
        <fullName evidence="5">SAP domain-containing protein</fullName>
    </recommendedName>
</protein>